<feature type="compositionally biased region" description="Basic and acidic residues" evidence="11">
    <location>
        <begin position="195"/>
        <end position="204"/>
    </location>
</feature>
<comment type="subcellular location">
    <subcellularLocation>
        <location evidence="1">Endoplasmic reticulum</location>
    </subcellularLocation>
</comment>
<evidence type="ECO:0000256" key="4">
    <source>
        <dbReference type="ARBA" id="ARBA00022729"/>
    </source>
</evidence>
<dbReference type="InterPro" id="IPR017853">
    <property type="entry name" value="GH"/>
</dbReference>
<keyword evidence="8 10" id="KW-0326">Glycosidase</keyword>
<dbReference type="FunFam" id="3.20.20.80:FF:000039">
    <property type="entry name" value="Glucosidase, alpha neutral C"/>
    <property type="match status" value="1"/>
</dbReference>
<feature type="region of interest" description="Disordered" evidence="11">
    <location>
        <begin position="195"/>
        <end position="234"/>
    </location>
</feature>
<evidence type="ECO:0000259" key="15">
    <source>
        <dbReference type="Pfam" id="PF21365"/>
    </source>
</evidence>
<keyword evidence="6" id="KW-0256">Endoplasmic reticulum</keyword>
<evidence type="ECO:0000256" key="6">
    <source>
        <dbReference type="ARBA" id="ARBA00022824"/>
    </source>
</evidence>
<evidence type="ECO:0000313" key="16">
    <source>
        <dbReference type="EMBL" id="KAJ3133689.1"/>
    </source>
</evidence>
<dbReference type="CDD" id="cd06603">
    <property type="entry name" value="GH31_GANC_GANAB_alpha"/>
    <property type="match status" value="1"/>
</dbReference>
<evidence type="ECO:0000259" key="14">
    <source>
        <dbReference type="Pfam" id="PF13802"/>
    </source>
</evidence>
<sequence>MRFAVLLYVLFGGTAAVKRSDFKTCAQSGFCGRQRAFGELATLEKSSNNESEDSSRYLLLTSTLKIDAVGGTVGAQILDSLSNARFQLDVTLLRSDIAETSSDAPTLRTRVFELNPLHASPFDVANADNLALVSPLPPAQNFSIVHQSPSLLSIRLANNIILTITAKPFSWSIARDNVDVVSFNNRHFFNYEYQRAKSQEKSDDPPVAVKQDDGDESGADPLVPPSKPKELSEREKLIEKLKKDVQKDMWEESFSGKQDSKPRGPTSIGFDIEFPGFSHIYGLPQHASSYFLKPTRGENAPYSEPYRLYNFDVFEYELDNPMALYGSVPFLLAHKKSNSVLGGESVGLLWVNAAEMWVDVEKTVQGTSTHWMAEAGILDLLIFLGPTPKDVSNQMTHLTGRSALPQHFSIGYHQSRWNYIDEQDVHDVDVKFDEFDIPYDVLWLDIEHTDGKRYFTWDKVKFAHPKVMQDELAVKGRKMVSIVDPHIKSDDGYLVSKKATELGLWVKNKDGNHFDGWCWPGTSHWIDYLNPEGRKFWAEQFKYSNYEGSTKNLYTWNDMNEPSVFNGPEITMQKDNLHFGGYEHREVHNIYGTLLHRSTAEGHLLRSDNTDRPFVLSRAFFIGTQRYGAIWTGDNTASWDHLAISIPMLLTIGVSGVTFCGADVGGFFGNPDNELLVRWYQIGSLQPFFRAHAHIDAKRREPWLAGEPYTGLMRESVRRRYRIMPYLYTLFWEANQNGVPVMRPLMYEFPGDEATYAAEDAFMVGDTLLVHPVVQPDVSTVQVYLPPSSNWYDYDTFAPVKSGHSTVATPLEKVPIFIRGGTIIPRRDRIRRAVNLSLRDPYTFIIALDTQQKAHGQIYTDDGHSYEYTRGAYIHARFAYSNGVLSATTVRGNGRDAGLGSRVERIVLVGLKSGGVKSVVVEGSGKRLEFKSEGGVVVVKDPKVIVGEEWKIVVS</sequence>
<evidence type="ECO:0000256" key="3">
    <source>
        <dbReference type="ARBA" id="ARBA00007806"/>
    </source>
</evidence>
<dbReference type="InterPro" id="IPR013780">
    <property type="entry name" value="Glyco_hydro_b"/>
</dbReference>
<dbReference type="InterPro" id="IPR000322">
    <property type="entry name" value="Glyco_hydro_31_TIM"/>
</dbReference>
<evidence type="ECO:0000256" key="5">
    <source>
        <dbReference type="ARBA" id="ARBA00022801"/>
    </source>
</evidence>
<dbReference type="InterPro" id="IPR025887">
    <property type="entry name" value="Glyco_hydro_31_N_dom"/>
</dbReference>
<dbReference type="Gene3D" id="3.20.20.80">
    <property type="entry name" value="Glycosidases"/>
    <property type="match status" value="1"/>
</dbReference>
<dbReference type="SUPFAM" id="SSF51445">
    <property type="entry name" value="(Trans)glycosidases"/>
    <property type="match status" value="1"/>
</dbReference>
<feature type="domain" description="Glycoside hydrolase family 31 TIM barrel" evidence="13">
    <location>
        <begin position="403"/>
        <end position="730"/>
    </location>
</feature>
<keyword evidence="7" id="KW-0325">Glycoprotein</keyword>
<gene>
    <name evidence="16" type="ORF">HK100_004149</name>
</gene>
<dbReference type="FunFam" id="2.60.40.1180:FF:000023">
    <property type="entry name" value="neutral alpha-glucosidase AB isoform X2"/>
    <property type="match status" value="1"/>
</dbReference>
<dbReference type="AlphaFoldDB" id="A0AAD5TCD5"/>
<evidence type="ECO:0000313" key="17">
    <source>
        <dbReference type="Proteomes" id="UP001211907"/>
    </source>
</evidence>
<dbReference type="Gene3D" id="2.60.40.1180">
    <property type="entry name" value="Golgi alpha-mannosidase II"/>
    <property type="match status" value="2"/>
</dbReference>
<dbReference type="Gene3D" id="2.60.40.1760">
    <property type="entry name" value="glycosyl hydrolase (family 31)"/>
    <property type="match status" value="1"/>
</dbReference>
<dbReference type="Pfam" id="PF01055">
    <property type="entry name" value="Glyco_hydro_31_2nd"/>
    <property type="match status" value="1"/>
</dbReference>
<feature type="chain" id="PRO_5042078847" description="Glucosidase II subunit alpha" evidence="12">
    <location>
        <begin position="17"/>
        <end position="955"/>
    </location>
</feature>
<protein>
    <recommendedName>
        <fullName evidence="9">Glucosidase II subunit alpha</fullName>
    </recommendedName>
</protein>
<feature type="domain" description="Glycosyl hydrolase family 31 C-terminal" evidence="15">
    <location>
        <begin position="738"/>
        <end position="824"/>
    </location>
</feature>
<dbReference type="GO" id="GO:0006491">
    <property type="term" value="P:N-glycan processing"/>
    <property type="evidence" value="ECO:0007669"/>
    <property type="project" value="TreeGrafter"/>
</dbReference>
<proteinExistence type="inferred from homology"/>
<dbReference type="GO" id="GO:0017177">
    <property type="term" value="C:glucosidase II complex"/>
    <property type="evidence" value="ECO:0007669"/>
    <property type="project" value="TreeGrafter"/>
</dbReference>
<comment type="pathway">
    <text evidence="2">Glycan metabolism; N-glycan metabolism.</text>
</comment>
<evidence type="ECO:0000256" key="1">
    <source>
        <dbReference type="ARBA" id="ARBA00004240"/>
    </source>
</evidence>
<dbReference type="GO" id="GO:0030246">
    <property type="term" value="F:carbohydrate binding"/>
    <property type="evidence" value="ECO:0007669"/>
    <property type="project" value="InterPro"/>
</dbReference>
<keyword evidence="4 12" id="KW-0732">Signal</keyword>
<dbReference type="SUPFAM" id="SSF74650">
    <property type="entry name" value="Galactose mutarotase-like"/>
    <property type="match status" value="1"/>
</dbReference>
<evidence type="ECO:0000259" key="13">
    <source>
        <dbReference type="Pfam" id="PF01055"/>
    </source>
</evidence>
<evidence type="ECO:0000256" key="9">
    <source>
        <dbReference type="ARBA" id="ARBA00042895"/>
    </source>
</evidence>
<evidence type="ECO:0000256" key="11">
    <source>
        <dbReference type="SAM" id="MobiDB-lite"/>
    </source>
</evidence>
<evidence type="ECO:0000256" key="12">
    <source>
        <dbReference type="SAM" id="SignalP"/>
    </source>
</evidence>
<evidence type="ECO:0000256" key="8">
    <source>
        <dbReference type="ARBA" id="ARBA00023295"/>
    </source>
</evidence>
<evidence type="ECO:0000256" key="10">
    <source>
        <dbReference type="RuleBase" id="RU361185"/>
    </source>
</evidence>
<feature type="domain" description="Glycoside hydrolase family 31 N-terminal" evidence="14">
    <location>
        <begin position="137"/>
        <end position="359"/>
    </location>
</feature>
<feature type="signal peptide" evidence="12">
    <location>
        <begin position="1"/>
        <end position="16"/>
    </location>
</feature>
<evidence type="ECO:0000256" key="2">
    <source>
        <dbReference type="ARBA" id="ARBA00004833"/>
    </source>
</evidence>
<dbReference type="PANTHER" id="PTHR22762">
    <property type="entry name" value="ALPHA-GLUCOSIDASE"/>
    <property type="match status" value="1"/>
</dbReference>
<organism evidence="16 17">
    <name type="scientific">Physocladia obscura</name>
    <dbReference type="NCBI Taxonomy" id="109957"/>
    <lineage>
        <taxon>Eukaryota</taxon>
        <taxon>Fungi</taxon>
        <taxon>Fungi incertae sedis</taxon>
        <taxon>Chytridiomycota</taxon>
        <taxon>Chytridiomycota incertae sedis</taxon>
        <taxon>Chytridiomycetes</taxon>
        <taxon>Chytridiales</taxon>
        <taxon>Chytriomycetaceae</taxon>
        <taxon>Physocladia</taxon>
    </lineage>
</organism>
<dbReference type="Pfam" id="PF13802">
    <property type="entry name" value="Gal_mutarotas_2"/>
    <property type="match status" value="1"/>
</dbReference>
<dbReference type="PANTHER" id="PTHR22762:SF54">
    <property type="entry name" value="BCDNA.GH04962"/>
    <property type="match status" value="1"/>
</dbReference>
<dbReference type="GO" id="GO:0090599">
    <property type="term" value="F:alpha-glucosidase activity"/>
    <property type="evidence" value="ECO:0007669"/>
    <property type="project" value="TreeGrafter"/>
</dbReference>
<dbReference type="CDD" id="cd14752">
    <property type="entry name" value="GH31_N"/>
    <property type="match status" value="1"/>
</dbReference>
<dbReference type="Proteomes" id="UP001211907">
    <property type="component" value="Unassembled WGS sequence"/>
</dbReference>
<comment type="similarity">
    <text evidence="3 10">Belongs to the glycosyl hydrolase 31 family.</text>
</comment>
<name>A0AAD5TCD5_9FUNG</name>
<comment type="caution">
    <text evidence="16">The sequence shown here is derived from an EMBL/GenBank/DDBJ whole genome shotgun (WGS) entry which is preliminary data.</text>
</comment>
<dbReference type="EMBL" id="JADGJH010000209">
    <property type="protein sequence ID" value="KAJ3133689.1"/>
    <property type="molecule type" value="Genomic_DNA"/>
</dbReference>
<dbReference type="InterPro" id="IPR011013">
    <property type="entry name" value="Gal_mutarotase_sf_dom"/>
</dbReference>
<accession>A0AAD5TCD5</accession>
<dbReference type="SUPFAM" id="SSF51011">
    <property type="entry name" value="Glycosyl hydrolase domain"/>
    <property type="match status" value="1"/>
</dbReference>
<evidence type="ECO:0000256" key="7">
    <source>
        <dbReference type="ARBA" id="ARBA00023180"/>
    </source>
</evidence>
<keyword evidence="5 10" id="KW-0378">Hydrolase</keyword>
<reference evidence="16" key="1">
    <citation type="submission" date="2020-05" db="EMBL/GenBank/DDBJ databases">
        <title>Phylogenomic resolution of chytrid fungi.</title>
        <authorList>
            <person name="Stajich J.E."/>
            <person name="Amses K."/>
            <person name="Simmons R."/>
            <person name="Seto K."/>
            <person name="Myers J."/>
            <person name="Bonds A."/>
            <person name="Quandt C.A."/>
            <person name="Barry K."/>
            <person name="Liu P."/>
            <person name="Grigoriev I."/>
            <person name="Longcore J.E."/>
            <person name="James T.Y."/>
        </authorList>
    </citation>
    <scope>NUCLEOTIDE SEQUENCE</scope>
    <source>
        <strain evidence="16">JEL0513</strain>
    </source>
</reference>
<dbReference type="InterPro" id="IPR048395">
    <property type="entry name" value="Glyco_hydro_31_C"/>
</dbReference>
<dbReference type="GO" id="GO:0005975">
    <property type="term" value="P:carbohydrate metabolic process"/>
    <property type="evidence" value="ECO:0007669"/>
    <property type="project" value="InterPro"/>
</dbReference>
<keyword evidence="17" id="KW-1185">Reference proteome</keyword>
<dbReference type="Pfam" id="PF21365">
    <property type="entry name" value="Glyco_hydro_31_3rd"/>
    <property type="match status" value="1"/>
</dbReference>